<evidence type="ECO:0000313" key="6">
    <source>
        <dbReference type="EMBL" id="SEJ60712.1"/>
    </source>
</evidence>
<keyword evidence="8" id="KW-1185">Reference proteome</keyword>
<accession>A0A143YBT7</accession>
<evidence type="ECO:0000313" key="5">
    <source>
        <dbReference type="EMBL" id="CZQ84536.1"/>
    </source>
</evidence>
<dbReference type="Gene3D" id="3.30.70.260">
    <property type="match status" value="1"/>
</dbReference>
<reference evidence="5 7" key="1">
    <citation type="submission" date="2016-02" db="EMBL/GenBank/DDBJ databases">
        <authorList>
            <person name="Wen L."/>
            <person name="He K."/>
            <person name="Yang H."/>
        </authorList>
    </citation>
    <scope>NUCLEOTIDE SEQUENCE [LARGE SCALE GENOMIC DNA]</scope>
    <source>
        <strain evidence="5">Trichococcus_R210</strain>
    </source>
</reference>
<dbReference type="SUPFAM" id="SSF55021">
    <property type="entry name" value="ACT-like"/>
    <property type="match status" value="1"/>
</dbReference>
<dbReference type="STRING" id="640938.TR210_367"/>
<dbReference type="InterPro" id="IPR000644">
    <property type="entry name" value="CBS_dom"/>
</dbReference>
<dbReference type="RefSeq" id="WP_068620972.1">
    <property type="nucleotide sequence ID" value="NZ_FJNB01000002.1"/>
</dbReference>
<protein>
    <submittedName>
        <fullName evidence="6">Acetoin utilization protein AcuB</fullName>
    </submittedName>
</protein>
<evidence type="ECO:0000256" key="2">
    <source>
        <dbReference type="PROSITE-ProRule" id="PRU00703"/>
    </source>
</evidence>
<dbReference type="Pfam" id="PF00571">
    <property type="entry name" value="CBS"/>
    <property type="match status" value="2"/>
</dbReference>
<dbReference type="PROSITE" id="PS51671">
    <property type="entry name" value="ACT"/>
    <property type="match status" value="1"/>
</dbReference>
<organism evidence="5 7">
    <name type="scientific">Trichococcus ilyis</name>
    <dbReference type="NCBI Taxonomy" id="640938"/>
    <lineage>
        <taxon>Bacteria</taxon>
        <taxon>Bacillati</taxon>
        <taxon>Bacillota</taxon>
        <taxon>Bacilli</taxon>
        <taxon>Lactobacillales</taxon>
        <taxon>Carnobacteriaceae</taxon>
        <taxon>Trichococcus</taxon>
    </lineage>
</organism>
<dbReference type="PANTHER" id="PTHR43080:SF2">
    <property type="entry name" value="CBS DOMAIN-CONTAINING PROTEIN"/>
    <property type="match status" value="1"/>
</dbReference>
<dbReference type="SMART" id="SM00116">
    <property type="entry name" value="CBS"/>
    <property type="match status" value="2"/>
</dbReference>
<dbReference type="InterPro" id="IPR046342">
    <property type="entry name" value="CBS_dom_sf"/>
</dbReference>
<feature type="domain" description="CBS" evidence="3">
    <location>
        <begin position="81"/>
        <end position="139"/>
    </location>
</feature>
<dbReference type="InterPro" id="IPR051257">
    <property type="entry name" value="Diverse_CBS-Domain"/>
</dbReference>
<dbReference type="EMBL" id="FNYT01000019">
    <property type="protein sequence ID" value="SEJ60712.1"/>
    <property type="molecule type" value="Genomic_DNA"/>
</dbReference>
<dbReference type="OrthoDB" id="9802114at2"/>
<dbReference type="EMBL" id="FJNB01000002">
    <property type="protein sequence ID" value="CZQ84536.1"/>
    <property type="molecule type" value="Genomic_DNA"/>
</dbReference>
<feature type="domain" description="CBS" evidence="3">
    <location>
        <begin position="7"/>
        <end position="65"/>
    </location>
</feature>
<dbReference type="Gene3D" id="3.10.580.10">
    <property type="entry name" value="CBS-domain"/>
    <property type="match status" value="1"/>
</dbReference>
<dbReference type="Pfam" id="PF22629">
    <property type="entry name" value="ACT_AHAS_ss"/>
    <property type="match status" value="1"/>
</dbReference>
<dbReference type="CDD" id="cd04584">
    <property type="entry name" value="CBS_pair_AcuB_like"/>
    <property type="match status" value="1"/>
</dbReference>
<proteinExistence type="predicted"/>
<evidence type="ECO:0000313" key="7">
    <source>
        <dbReference type="Proteomes" id="UP000076878"/>
    </source>
</evidence>
<dbReference type="InterPro" id="IPR045865">
    <property type="entry name" value="ACT-like_dom_sf"/>
</dbReference>
<dbReference type="InterPro" id="IPR054480">
    <property type="entry name" value="AHAS_small-like_ACT"/>
</dbReference>
<dbReference type="PANTHER" id="PTHR43080">
    <property type="entry name" value="CBS DOMAIN-CONTAINING PROTEIN CBSX3, MITOCHONDRIAL"/>
    <property type="match status" value="1"/>
</dbReference>
<dbReference type="Proteomes" id="UP000199280">
    <property type="component" value="Unassembled WGS sequence"/>
</dbReference>
<evidence type="ECO:0000256" key="1">
    <source>
        <dbReference type="ARBA" id="ARBA00023122"/>
    </source>
</evidence>
<dbReference type="AlphaFoldDB" id="A0A143YBT7"/>
<name>A0A143YBT7_9LACT</name>
<evidence type="ECO:0000313" key="8">
    <source>
        <dbReference type="Proteomes" id="UP000199280"/>
    </source>
</evidence>
<dbReference type="SUPFAM" id="SSF54631">
    <property type="entry name" value="CBS-domain pair"/>
    <property type="match status" value="1"/>
</dbReference>
<dbReference type="PROSITE" id="PS51371">
    <property type="entry name" value="CBS"/>
    <property type="match status" value="2"/>
</dbReference>
<evidence type="ECO:0000259" key="3">
    <source>
        <dbReference type="PROSITE" id="PS51371"/>
    </source>
</evidence>
<reference evidence="6 8" key="2">
    <citation type="submission" date="2016-10" db="EMBL/GenBank/DDBJ databases">
        <authorList>
            <person name="Varghese N."/>
            <person name="Submissions S."/>
        </authorList>
    </citation>
    <scope>NUCLEOTIDE SEQUENCE [LARGE SCALE GENOMIC DNA]</scope>
    <source>
        <strain evidence="6 8">DSM 22150</strain>
    </source>
</reference>
<dbReference type="InterPro" id="IPR002912">
    <property type="entry name" value="ACT_dom"/>
</dbReference>
<gene>
    <name evidence="6" type="ORF">SAMN05216375_11915</name>
    <name evidence="5" type="ORF">TR210_367</name>
</gene>
<feature type="domain" description="ACT" evidence="4">
    <location>
        <begin position="144"/>
        <end position="217"/>
    </location>
</feature>
<evidence type="ECO:0000259" key="4">
    <source>
        <dbReference type="PROSITE" id="PS51671"/>
    </source>
</evidence>
<sequence>MDVQSYMSTDLVTIQPSTKIIEALDLMKKHNIHRLPVVQGETIVGLITEGIIERNTPSTMTSLDMHEVNYLLNKTTVADIMEKRVVTINKEALLEEAAVTMRENGISVLPVVEPGNRLIGIITEKDIFSAFIDVLGYYTPGVRVVVNIHEDKKGVLEDLTDIFSDENINIQQIATYRKMGYVQVVVQLESKDIDGIRARLEEHGYEIGSIIYKPERA</sequence>
<dbReference type="Proteomes" id="UP000076878">
    <property type="component" value="Unassembled WGS sequence"/>
</dbReference>
<keyword evidence="1 2" id="KW-0129">CBS domain</keyword>